<comment type="caution">
    <text evidence="2">The sequence shown here is derived from an EMBL/GenBank/DDBJ whole genome shotgun (WGS) entry which is preliminary data.</text>
</comment>
<feature type="region of interest" description="Disordered" evidence="1">
    <location>
        <begin position="38"/>
        <end position="58"/>
    </location>
</feature>
<dbReference type="EMBL" id="LGUV01000102">
    <property type="protein sequence ID" value="KOG55307.1"/>
    <property type="molecule type" value="Genomic_DNA"/>
</dbReference>
<proteinExistence type="predicted"/>
<evidence type="ECO:0000313" key="2">
    <source>
        <dbReference type="EMBL" id="KOG55307.1"/>
    </source>
</evidence>
<evidence type="ECO:0000256" key="1">
    <source>
        <dbReference type="SAM" id="MobiDB-lite"/>
    </source>
</evidence>
<evidence type="ECO:0000313" key="3">
    <source>
        <dbReference type="Proteomes" id="UP000037084"/>
    </source>
</evidence>
<sequence>MNLGQARAAMSHDAFCGLSAKHLGALVAELASHWEARCESGRDERRGGSRRRDVGAGPKHELVFVDRLPSPWYTCGPGSPMPHSA</sequence>
<reference evidence="3" key="1">
    <citation type="submission" date="2015-07" db="EMBL/GenBank/DDBJ databases">
        <authorList>
            <consortium name="Consortium for Microbial Forensics and Genomics (microFORGE)"/>
            <person name="Knight B.M."/>
            <person name="Roberts D.P."/>
            <person name="Lin D."/>
            <person name="Hari K."/>
            <person name="Fletcher J."/>
            <person name="Melcher U."/>
            <person name="Blagden T."/>
            <person name="Winegar R.A."/>
        </authorList>
    </citation>
    <scope>NUCLEOTIDE SEQUENCE [LARGE SCALE GENOMIC DNA]</scope>
    <source>
        <strain evidence="3">NRRL B-1447</strain>
    </source>
</reference>
<dbReference type="Proteomes" id="UP000037084">
    <property type="component" value="Unassembled WGS sequence"/>
</dbReference>
<dbReference type="OrthoDB" id="5340187at2"/>
<protein>
    <recommendedName>
        <fullName evidence="4">Transposase</fullName>
    </recommendedName>
</protein>
<accession>A0A0L8MY07</accession>
<name>A0A0L8MY07_STRVG</name>
<dbReference type="PATRIC" id="fig|1961.12.peg.2620"/>
<organism evidence="2 3">
    <name type="scientific">Streptomyces virginiae</name>
    <name type="common">Streptomyces cinnamonensis</name>
    <dbReference type="NCBI Taxonomy" id="1961"/>
    <lineage>
        <taxon>Bacteria</taxon>
        <taxon>Bacillati</taxon>
        <taxon>Actinomycetota</taxon>
        <taxon>Actinomycetes</taxon>
        <taxon>Kitasatosporales</taxon>
        <taxon>Streptomycetaceae</taxon>
        <taxon>Streptomyces</taxon>
    </lineage>
</organism>
<gene>
    <name evidence="2" type="ORF">ADK75_11310</name>
</gene>
<evidence type="ECO:0008006" key="4">
    <source>
        <dbReference type="Google" id="ProtNLM"/>
    </source>
</evidence>
<dbReference type="AlphaFoldDB" id="A0A0L8MY07"/>